<feature type="chain" id="PRO_5008536325" evidence="1">
    <location>
        <begin position="26"/>
        <end position="157"/>
    </location>
</feature>
<protein>
    <submittedName>
        <fullName evidence="2">Metal-binding protein</fullName>
    </submittedName>
</protein>
<dbReference type="OrthoDB" id="14727at2"/>
<name>A0A1B2EVH2_9HYPH</name>
<evidence type="ECO:0000256" key="1">
    <source>
        <dbReference type="SAM" id="SignalP"/>
    </source>
</evidence>
<keyword evidence="1" id="KW-0732">Signal</keyword>
<sequence>MLDRRRFLTVLGAAGAVLGMRPAVAEAGLPKVAVSKDPSCGCCSGWIAHIKAAGFPVEVHETPEVNRVKVRLGVPNSLASCHTAEVGGYVIEGHVPAEAIKRLLADKPQAKGLAVPGMPIGSPGMEVKGADPDTYEVVLFGPSGQTTFARYQGTRPV</sequence>
<evidence type="ECO:0000313" key="2">
    <source>
        <dbReference type="EMBL" id="ANY83960.1"/>
    </source>
</evidence>
<dbReference type="NCBIfam" id="TIGR01409">
    <property type="entry name" value="TAT_signal_seq"/>
    <property type="match status" value="1"/>
</dbReference>
<gene>
    <name evidence="2" type="ORF">BB934_37435</name>
</gene>
<dbReference type="EMBL" id="CP016619">
    <property type="protein sequence ID" value="ANY83960.1"/>
    <property type="molecule type" value="Genomic_DNA"/>
</dbReference>
<dbReference type="PROSITE" id="PS51318">
    <property type="entry name" value="TAT"/>
    <property type="match status" value="1"/>
</dbReference>
<keyword evidence="2" id="KW-0614">Plasmid</keyword>
<dbReference type="AlphaFoldDB" id="A0A1B2EVH2"/>
<dbReference type="Pfam" id="PF04214">
    <property type="entry name" value="DUF411"/>
    <property type="match status" value="1"/>
</dbReference>
<reference evidence="2" key="1">
    <citation type="submission" date="2016-07" db="EMBL/GenBank/DDBJ databases">
        <title>Microvirga ossetica sp. nov. a new species of rhizobia isolated from root nodules of the legume species Vicia alpestris Steven originated from North Ossetia region in the Caucasus.</title>
        <authorList>
            <person name="Safronova V.I."/>
            <person name="Kuznetsova I.G."/>
            <person name="Sazanova A.L."/>
            <person name="Belimov A."/>
            <person name="Andronov E."/>
            <person name="Osledkin Y.S."/>
            <person name="Onishchuk O.P."/>
            <person name="Kurchak O.N."/>
            <person name="Shaposhnikov A.I."/>
            <person name="Willems A."/>
            <person name="Tikhonovich I.A."/>
        </authorList>
    </citation>
    <scope>NUCLEOTIDE SEQUENCE [LARGE SCALE GENOMIC DNA]</scope>
    <source>
        <strain evidence="2">V5/3M</strain>
        <plasmid evidence="2">unnamed2</plasmid>
    </source>
</reference>
<feature type="signal peptide" evidence="1">
    <location>
        <begin position="1"/>
        <end position="25"/>
    </location>
</feature>
<proteinExistence type="predicted"/>
<accession>A0A1B2EVH2</accession>
<dbReference type="RefSeq" id="WP_099514900.1">
    <property type="nucleotide sequence ID" value="NZ_CP016619.1"/>
</dbReference>
<geneLocation type="plasmid" evidence="2">
    <name>unnamed2</name>
</geneLocation>
<dbReference type="KEGG" id="moc:BB934_37435"/>
<dbReference type="InterPro" id="IPR019546">
    <property type="entry name" value="TAT_signal_bac_arc"/>
</dbReference>
<dbReference type="InterPro" id="IPR006311">
    <property type="entry name" value="TAT_signal"/>
</dbReference>
<dbReference type="InterPro" id="IPR007332">
    <property type="entry name" value="DUF411"/>
</dbReference>
<organism evidence="2">
    <name type="scientific">Microvirga ossetica</name>
    <dbReference type="NCBI Taxonomy" id="1882682"/>
    <lineage>
        <taxon>Bacteria</taxon>
        <taxon>Pseudomonadati</taxon>
        <taxon>Pseudomonadota</taxon>
        <taxon>Alphaproteobacteria</taxon>
        <taxon>Hyphomicrobiales</taxon>
        <taxon>Methylobacteriaceae</taxon>
        <taxon>Microvirga</taxon>
    </lineage>
</organism>